<sequence length="178" mass="20490">MKPRIIRKTVIYSIVLFLIIWPLYQLVHTLGSHKEEHDATHLLYQVSLFQMELLKSYVEEAGQSKTTNGLEASKQALYSAGYTHERLVLAAGGNDYLTPLDSMIQLTQYLQRLQVGGERAFKPDELQTLKEVGQKYKSMYEIYEKLMASNGDIISSQNTKLAELDRDLTQFLRKKMLQ</sequence>
<comment type="caution">
    <text evidence="2">The sequence shown here is derived from an EMBL/GenBank/DDBJ whole genome shotgun (WGS) entry which is preliminary data.</text>
</comment>
<evidence type="ECO:0000256" key="1">
    <source>
        <dbReference type="SAM" id="Phobius"/>
    </source>
</evidence>
<keyword evidence="1" id="KW-0812">Transmembrane</keyword>
<accession>A0A1V4HBP0</accession>
<feature type="transmembrane region" description="Helical" evidence="1">
    <location>
        <begin position="9"/>
        <end position="27"/>
    </location>
</feature>
<gene>
    <name evidence="2" type="ORF">BC351_09065</name>
</gene>
<dbReference type="Proteomes" id="UP000190626">
    <property type="component" value="Unassembled WGS sequence"/>
</dbReference>
<evidence type="ECO:0000313" key="2">
    <source>
        <dbReference type="EMBL" id="OPH48601.1"/>
    </source>
</evidence>
<dbReference type="RefSeq" id="WP_144028600.1">
    <property type="nucleotide sequence ID" value="NZ_MBTG01000045.1"/>
</dbReference>
<keyword evidence="1" id="KW-0472">Membrane</keyword>
<dbReference type="OrthoDB" id="2594503at2"/>
<reference evidence="3" key="1">
    <citation type="submission" date="2016-07" db="EMBL/GenBank/DDBJ databases">
        <authorList>
            <person name="Florea S."/>
            <person name="Webb J.S."/>
            <person name="Jaromczyk J."/>
            <person name="Schardl C.L."/>
        </authorList>
    </citation>
    <scope>NUCLEOTIDE SEQUENCE [LARGE SCALE GENOMIC DNA]</scope>
    <source>
        <strain evidence="3">CY1</strain>
    </source>
</reference>
<keyword evidence="1" id="KW-1133">Transmembrane helix</keyword>
<proteinExistence type="predicted"/>
<evidence type="ECO:0008006" key="4">
    <source>
        <dbReference type="Google" id="ProtNLM"/>
    </source>
</evidence>
<organism evidence="2 3">
    <name type="scientific">Paenibacillus ferrarius</name>
    <dbReference type="NCBI Taxonomy" id="1469647"/>
    <lineage>
        <taxon>Bacteria</taxon>
        <taxon>Bacillati</taxon>
        <taxon>Bacillota</taxon>
        <taxon>Bacilli</taxon>
        <taxon>Bacillales</taxon>
        <taxon>Paenibacillaceae</taxon>
        <taxon>Paenibacillus</taxon>
    </lineage>
</organism>
<evidence type="ECO:0000313" key="3">
    <source>
        <dbReference type="Proteomes" id="UP000190626"/>
    </source>
</evidence>
<name>A0A1V4HBP0_9BACL</name>
<dbReference type="AlphaFoldDB" id="A0A1V4HBP0"/>
<protein>
    <recommendedName>
        <fullName evidence="4">S-adenosylmethionine decarboxylase</fullName>
    </recommendedName>
</protein>
<dbReference type="STRING" id="1469647.BC351_09065"/>
<keyword evidence="3" id="KW-1185">Reference proteome</keyword>
<dbReference type="EMBL" id="MBTG01000045">
    <property type="protein sequence ID" value="OPH48601.1"/>
    <property type="molecule type" value="Genomic_DNA"/>
</dbReference>